<protein>
    <recommendedName>
        <fullName evidence="1">N-acetyltransferase domain-containing protein</fullName>
    </recommendedName>
</protein>
<feature type="domain" description="N-acetyltransferase" evidence="1">
    <location>
        <begin position="3"/>
        <end position="146"/>
    </location>
</feature>
<dbReference type="PROSITE" id="PS51186">
    <property type="entry name" value="GNAT"/>
    <property type="match status" value="1"/>
</dbReference>
<dbReference type="AlphaFoldDB" id="A0A1Y5FBB2"/>
<proteinExistence type="predicted"/>
<gene>
    <name evidence="2" type="ORF">A9Q84_05385</name>
</gene>
<dbReference type="PANTHER" id="PTHR43328:SF1">
    <property type="entry name" value="N-ACETYLTRANSFERASE DOMAIN-CONTAINING PROTEIN"/>
    <property type="match status" value="1"/>
</dbReference>
<evidence type="ECO:0000313" key="2">
    <source>
        <dbReference type="EMBL" id="OUR98847.1"/>
    </source>
</evidence>
<name>A0A1Y5FBB2_9BACT</name>
<comment type="caution">
    <text evidence="2">The sequence shown here is derived from an EMBL/GenBank/DDBJ whole genome shotgun (WGS) entry which is preliminary data.</text>
</comment>
<dbReference type="Gene3D" id="3.40.630.30">
    <property type="match status" value="1"/>
</dbReference>
<dbReference type="GO" id="GO:0016747">
    <property type="term" value="F:acyltransferase activity, transferring groups other than amino-acyl groups"/>
    <property type="evidence" value="ECO:0007669"/>
    <property type="project" value="InterPro"/>
</dbReference>
<dbReference type="Pfam" id="PF00583">
    <property type="entry name" value="Acetyltransf_1"/>
    <property type="match status" value="1"/>
</dbReference>
<evidence type="ECO:0000313" key="3">
    <source>
        <dbReference type="Proteomes" id="UP000196531"/>
    </source>
</evidence>
<dbReference type="PANTHER" id="PTHR43328">
    <property type="entry name" value="ACETYLTRANSFERASE-RELATED"/>
    <property type="match status" value="1"/>
</dbReference>
<reference evidence="3" key="1">
    <citation type="journal article" date="2017" name="Proc. Natl. Acad. Sci. U.S.A.">
        <title>Simulation of Deepwater Horizon oil plume reveals substrate specialization within a complex community of hydrocarbon-degraders.</title>
        <authorList>
            <person name="Hu P."/>
            <person name="Dubinsky E.A."/>
            <person name="Probst A.J."/>
            <person name="Wang J."/>
            <person name="Sieber C.M.K."/>
            <person name="Tom L.M."/>
            <person name="Gardinali P."/>
            <person name="Banfield J.F."/>
            <person name="Atlas R.M."/>
            <person name="Andersen G.L."/>
        </authorList>
    </citation>
    <scope>NUCLEOTIDE SEQUENCE [LARGE SCALE GENOMIC DNA]</scope>
</reference>
<accession>A0A1Y5FBB2</accession>
<evidence type="ECO:0000259" key="1">
    <source>
        <dbReference type="PROSITE" id="PS51186"/>
    </source>
</evidence>
<dbReference type="CDD" id="cd04301">
    <property type="entry name" value="NAT_SF"/>
    <property type="match status" value="1"/>
</dbReference>
<dbReference type="InterPro" id="IPR016181">
    <property type="entry name" value="Acyl_CoA_acyltransferase"/>
</dbReference>
<sequence length="146" mass="16760">MEFIIRSAIRSDSDILLKWRNHSSVNKNSFSTESIDECDHNRWFTSKLNDSKCFMYIAEIENVACGVVRYDLDDTGHEATVSITVSPDFQGKGLGSKLLDTTEKRLLEEVKVEKIIAKVLFNNSPSRKIFERSSFTNKYLTLEKEV</sequence>
<dbReference type="EMBL" id="MAAO01000004">
    <property type="protein sequence ID" value="OUR98847.1"/>
    <property type="molecule type" value="Genomic_DNA"/>
</dbReference>
<dbReference type="InterPro" id="IPR000182">
    <property type="entry name" value="GNAT_dom"/>
</dbReference>
<dbReference type="Proteomes" id="UP000196531">
    <property type="component" value="Unassembled WGS sequence"/>
</dbReference>
<organism evidence="2 3">
    <name type="scientific">Halobacteriovorax marinus</name>
    <dbReference type="NCBI Taxonomy" id="97084"/>
    <lineage>
        <taxon>Bacteria</taxon>
        <taxon>Pseudomonadati</taxon>
        <taxon>Bdellovibrionota</taxon>
        <taxon>Bacteriovoracia</taxon>
        <taxon>Bacteriovoracales</taxon>
        <taxon>Halobacteriovoraceae</taxon>
        <taxon>Halobacteriovorax</taxon>
    </lineage>
</organism>
<dbReference type="SUPFAM" id="SSF55729">
    <property type="entry name" value="Acyl-CoA N-acyltransferases (Nat)"/>
    <property type="match status" value="1"/>
</dbReference>